<dbReference type="AlphaFoldDB" id="A0AAE2CTY7"/>
<dbReference type="GO" id="GO:0005634">
    <property type="term" value="C:nucleus"/>
    <property type="evidence" value="ECO:0007669"/>
    <property type="project" value="UniProtKB-SubCell"/>
</dbReference>
<accession>A0AAE2CTY7</accession>
<feature type="region of interest" description="Disordered" evidence="6">
    <location>
        <begin position="1"/>
        <end position="23"/>
    </location>
</feature>
<evidence type="ECO:0000256" key="5">
    <source>
        <dbReference type="ARBA" id="ARBA00023242"/>
    </source>
</evidence>
<dbReference type="Pfam" id="PF05712">
    <property type="entry name" value="MRG"/>
    <property type="match status" value="1"/>
</dbReference>
<dbReference type="InterPro" id="IPR026541">
    <property type="entry name" value="MRG_dom"/>
</dbReference>
<comment type="caution">
    <text evidence="8">The sequence shown here is derived from an EMBL/GenBank/DDBJ whole genome shotgun (WGS) entry which is preliminary data.</text>
</comment>
<feature type="compositionally biased region" description="Basic and acidic residues" evidence="6">
    <location>
        <begin position="85"/>
        <end position="95"/>
    </location>
</feature>
<keyword evidence="3" id="KW-0805">Transcription regulation</keyword>
<dbReference type="GO" id="GO:0006325">
    <property type="term" value="P:chromatin organization"/>
    <property type="evidence" value="ECO:0007669"/>
    <property type="project" value="UniProtKB-KW"/>
</dbReference>
<keyword evidence="9" id="KW-1185">Reference proteome</keyword>
<dbReference type="InterPro" id="IPR016197">
    <property type="entry name" value="Chromo-like_dom_sf"/>
</dbReference>
<dbReference type="PANTHER" id="PTHR10880">
    <property type="entry name" value="MORTALITY FACTOR 4-LIKE PROTEIN"/>
    <property type="match status" value="1"/>
</dbReference>
<reference evidence="8" key="1">
    <citation type="submission" date="2020-06" db="EMBL/GenBank/DDBJ databases">
        <authorList>
            <person name="Li T."/>
            <person name="Hu X."/>
            <person name="Zhang T."/>
            <person name="Song X."/>
            <person name="Zhang H."/>
            <person name="Dai N."/>
            <person name="Sheng W."/>
            <person name="Hou X."/>
            <person name="Wei L."/>
        </authorList>
    </citation>
    <scope>NUCLEOTIDE SEQUENCE</scope>
    <source>
        <strain evidence="8">3651</strain>
        <tissue evidence="8">Leaf</tissue>
    </source>
</reference>
<comment type="subcellular location">
    <subcellularLocation>
        <location evidence="1">Nucleus</location>
    </subcellularLocation>
</comment>
<dbReference type="PROSITE" id="PS51640">
    <property type="entry name" value="MRG"/>
    <property type="match status" value="1"/>
</dbReference>
<dbReference type="GO" id="GO:0006355">
    <property type="term" value="P:regulation of DNA-templated transcription"/>
    <property type="evidence" value="ECO:0007669"/>
    <property type="project" value="InterPro"/>
</dbReference>
<reference evidence="8" key="2">
    <citation type="journal article" date="2024" name="Plant">
        <title>Genomic evolution and insights into agronomic trait innovations of Sesamum species.</title>
        <authorList>
            <person name="Miao H."/>
            <person name="Wang L."/>
            <person name="Qu L."/>
            <person name="Liu H."/>
            <person name="Sun Y."/>
            <person name="Le M."/>
            <person name="Wang Q."/>
            <person name="Wei S."/>
            <person name="Zheng Y."/>
            <person name="Lin W."/>
            <person name="Duan Y."/>
            <person name="Cao H."/>
            <person name="Xiong S."/>
            <person name="Wang X."/>
            <person name="Wei L."/>
            <person name="Li C."/>
            <person name="Ma Q."/>
            <person name="Ju M."/>
            <person name="Zhao R."/>
            <person name="Li G."/>
            <person name="Mu C."/>
            <person name="Tian Q."/>
            <person name="Mei H."/>
            <person name="Zhang T."/>
            <person name="Gao T."/>
            <person name="Zhang H."/>
        </authorList>
    </citation>
    <scope>NUCLEOTIDE SEQUENCE</scope>
    <source>
        <strain evidence="8">3651</strain>
    </source>
</reference>
<dbReference type="PANTHER" id="PTHR10880:SF44">
    <property type="entry name" value="PROTEIN MRG2"/>
    <property type="match status" value="1"/>
</dbReference>
<dbReference type="GO" id="GO:0048586">
    <property type="term" value="P:regulation of long-day photoperiodism, flowering"/>
    <property type="evidence" value="ECO:0007669"/>
    <property type="project" value="UniProtKB-ARBA"/>
</dbReference>
<dbReference type="Gene3D" id="2.30.30.140">
    <property type="match status" value="2"/>
</dbReference>
<evidence type="ECO:0000259" key="7">
    <source>
        <dbReference type="Pfam" id="PF05712"/>
    </source>
</evidence>
<dbReference type="GO" id="GO:1990841">
    <property type="term" value="F:promoter-specific chromatin binding"/>
    <property type="evidence" value="ECO:0007669"/>
    <property type="project" value="UniProtKB-ARBA"/>
</dbReference>
<evidence type="ECO:0000313" key="8">
    <source>
        <dbReference type="EMBL" id="KAK4434417.1"/>
    </source>
</evidence>
<keyword evidence="4" id="KW-0804">Transcription</keyword>
<dbReference type="FunFam" id="1.10.274.30:FF:000005">
    <property type="entry name" value="Chromatin modification-related protein EAF3"/>
    <property type="match status" value="1"/>
</dbReference>
<dbReference type="Gene3D" id="1.10.274.30">
    <property type="entry name" value="MRG domain"/>
    <property type="match status" value="1"/>
</dbReference>
<sequence length="300" mass="34338">MSGDAESSKPISGGGTTNTTVKDEAVDSSPFREGEHVLAFHGPCLYDAKVQKVEFHMEEWSWDEWLGVDCLLKRTEENVRKQKELKEKHAVEKNAKLGRSSQDKTNNSIGVRGKKRKHETIEKEVCVPLGKLVNIQIPSTLKKQLVDDHECVNQLGQLVKLPRSPSVYEILNKYFDYRVKKDGMIVETVVEIVNGLRCYFDKALPAMLLYKHERQQYEEVIADNVSPSGVYGAEHLLRLFVKLPEMLSCIQIEMETLTELQQRLHEFLRFLQSNQSAFFQLNYQTSEGSSFDAAVKREDN</sequence>
<evidence type="ECO:0000256" key="4">
    <source>
        <dbReference type="ARBA" id="ARBA00023163"/>
    </source>
</evidence>
<dbReference type="EMBL" id="JACGWO010000002">
    <property type="protein sequence ID" value="KAK4434417.1"/>
    <property type="molecule type" value="Genomic_DNA"/>
</dbReference>
<organism evidence="8 9">
    <name type="scientific">Sesamum alatum</name>
    <dbReference type="NCBI Taxonomy" id="300844"/>
    <lineage>
        <taxon>Eukaryota</taxon>
        <taxon>Viridiplantae</taxon>
        <taxon>Streptophyta</taxon>
        <taxon>Embryophyta</taxon>
        <taxon>Tracheophyta</taxon>
        <taxon>Spermatophyta</taxon>
        <taxon>Magnoliopsida</taxon>
        <taxon>eudicotyledons</taxon>
        <taxon>Gunneridae</taxon>
        <taxon>Pentapetalae</taxon>
        <taxon>asterids</taxon>
        <taxon>lamiids</taxon>
        <taxon>Lamiales</taxon>
        <taxon>Pedaliaceae</taxon>
        <taxon>Sesamum</taxon>
    </lineage>
</organism>
<feature type="region of interest" description="Disordered" evidence="6">
    <location>
        <begin position="85"/>
        <end position="116"/>
    </location>
</feature>
<feature type="compositionally biased region" description="Polar residues" evidence="6">
    <location>
        <begin position="99"/>
        <end position="109"/>
    </location>
</feature>
<dbReference type="Proteomes" id="UP001293254">
    <property type="component" value="Unassembled WGS sequence"/>
</dbReference>
<keyword evidence="2" id="KW-0156">Chromatin regulator</keyword>
<evidence type="ECO:0000256" key="1">
    <source>
        <dbReference type="ARBA" id="ARBA00004123"/>
    </source>
</evidence>
<gene>
    <name evidence="8" type="ORF">Salat_0604500</name>
</gene>
<evidence type="ECO:0000256" key="2">
    <source>
        <dbReference type="ARBA" id="ARBA00022853"/>
    </source>
</evidence>
<dbReference type="InterPro" id="IPR008676">
    <property type="entry name" value="MRG"/>
</dbReference>
<keyword evidence="5" id="KW-0539">Nucleus</keyword>
<dbReference type="PIRSF" id="PIRSF038133">
    <property type="entry name" value="HAT_Nua4_EAF3/MRG15"/>
    <property type="match status" value="1"/>
</dbReference>
<proteinExistence type="predicted"/>
<dbReference type="InterPro" id="IPR038217">
    <property type="entry name" value="MRG_C_sf"/>
</dbReference>
<protein>
    <submittedName>
        <fullName evidence="8">Protein MRG1</fullName>
    </submittedName>
</protein>
<feature type="domain" description="MRG" evidence="7">
    <location>
        <begin position="114"/>
        <end position="284"/>
    </location>
</feature>
<evidence type="ECO:0000256" key="6">
    <source>
        <dbReference type="SAM" id="MobiDB-lite"/>
    </source>
</evidence>
<name>A0AAE2CTY7_9LAMI</name>
<dbReference type="SUPFAM" id="SSF54160">
    <property type="entry name" value="Chromo domain-like"/>
    <property type="match status" value="1"/>
</dbReference>
<evidence type="ECO:0000256" key="3">
    <source>
        <dbReference type="ARBA" id="ARBA00023015"/>
    </source>
</evidence>
<evidence type="ECO:0000313" key="9">
    <source>
        <dbReference type="Proteomes" id="UP001293254"/>
    </source>
</evidence>
<dbReference type="GO" id="GO:0000123">
    <property type="term" value="C:histone acetyltransferase complex"/>
    <property type="evidence" value="ECO:0007669"/>
    <property type="project" value="TreeGrafter"/>
</dbReference>